<name>A0A2M7G124_9BACT</name>
<dbReference type="Proteomes" id="UP000231019">
    <property type="component" value="Unassembled WGS sequence"/>
</dbReference>
<feature type="coiled-coil region" evidence="1">
    <location>
        <begin position="63"/>
        <end position="97"/>
    </location>
</feature>
<sequence>MQIGNPVSLNSQAVQNLVTTQSQLKTLQSEMLAQGLAVPGTFVLQAKKETEANSLQTRYLALQAQALLERQELENMLAQLNTQLSSFQSAYASLNQALVLPAATPSSLKDWQTETEQRLTQIQTLSQELTTPAILAATEQYVQILDLERQLISDLLSASPILSRGDASNQAAPVHAQLKQLNAHMPQAWSQVQQQFTQTEQKVNQLLQALDLPAGTDLRAYADQQEAQILESIAEAEEILAGLEAQLQSDAEGFSVQANNNQAQQRNALQKAMAAVETTLTEMKDAISQGAFSGATALASRLKTQIAQLQTLAQQYGPQALAQVQQFYQKMDQIFWWMPGWQLSAQVRNAIFKACAVPSGNGGTTMSDQELINCGNKMVDALNQMRGRTAIKELKLGLKKLRDKVKDSGINNLTNNPGDDSARQSLVGYIYQSKITLMNRNQVPGAETLINIEKVFYDQYKNFIADIDLIYGPETNGVAVAFGQVKTGNFQIPKTNGFEKFEKQAEETFTAAKTVNPKAARAKFYVDQAGPFITEMLRNKAIIHGVPFDPASDLLTPETLGMSMNDCELPSP</sequence>
<feature type="coiled-coil region" evidence="1">
    <location>
        <begin position="226"/>
        <end position="286"/>
    </location>
</feature>
<organism evidence="2 3">
    <name type="scientific">bacterium (Candidatus Blackallbacteria) CG17_big_fil_post_rev_8_21_14_2_50_48_46</name>
    <dbReference type="NCBI Taxonomy" id="2014261"/>
    <lineage>
        <taxon>Bacteria</taxon>
        <taxon>Candidatus Blackallbacteria</taxon>
    </lineage>
</organism>
<dbReference type="EMBL" id="PFFQ01000053">
    <property type="protein sequence ID" value="PIW15346.1"/>
    <property type="molecule type" value="Genomic_DNA"/>
</dbReference>
<comment type="caution">
    <text evidence="2">The sequence shown here is derived from an EMBL/GenBank/DDBJ whole genome shotgun (WGS) entry which is preliminary data.</text>
</comment>
<evidence type="ECO:0000256" key="1">
    <source>
        <dbReference type="SAM" id="Coils"/>
    </source>
</evidence>
<reference evidence="2 3" key="1">
    <citation type="submission" date="2017-09" db="EMBL/GenBank/DDBJ databases">
        <title>Depth-based differentiation of microbial function through sediment-hosted aquifers and enrichment of novel symbionts in the deep terrestrial subsurface.</title>
        <authorList>
            <person name="Probst A.J."/>
            <person name="Ladd B."/>
            <person name="Jarett J.K."/>
            <person name="Geller-Mcgrath D.E."/>
            <person name="Sieber C.M."/>
            <person name="Emerson J.B."/>
            <person name="Anantharaman K."/>
            <person name="Thomas B.C."/>
            <person name="Malmstrom R."/>
            <person name="Stieglmeier M."/>
            <person name="Klingl A."/>
            <person name="Woyke T."/>
            <person name="Ryan C.M."/>
            <person name="Banfield J.F."/>
        </authorList>
    </citation>
    <scope>NUCLEOTIDE SEQUENCE [LARGE SCALE GENOMIC DNA]</scope>
    <source>
        <strain evidence="2">CG17_big_fil_post_rev_8_21_14_2_50_48_46</strain>
    </source>
</reference>
<proteinExistence type="predicted"/>
<keyword evidence="1" id="KW-0175">Coiled coil</keyword>
<evidence type="ECO:0000313" key="3">
    <source>
        <dbReference type="Proteomes" id="UP000231019"/>
    </source>
</evidence>
<dbReference type="AlphaFoldDB" id="A0A2M7G124"/>
<gene>
    <name evidence="2" type="ORF">COW36_18190</name>
</gene>
<accession>A0A2M7G124</accession>
<protein>
    <submittedName>
        <fullName evidence="2">Uncharacterized protein</fullName>
    </submittedName>
</protein>
<evidence type="ECO:0000313" key="2">
    <source>
        <dbReference type="EMBL" id="PIW15346.1"/>
    </source>
</evidence>